<dbReference type="Proteomes" id="UP000534306">
    <property type="component" value="Unassembled WGS sequence"/>
</dbReference>
<sequence length="85" mass="9041">MITAMTGLVVLAVLVLAVIAALEVSHRRHPADLQGSPDDRDLARTKLDLLALGGAAKPFTHKPTTTPAGVRRIHIARVHQGRHAA</sequence>
<dbReference type="EMBL" id="JABJRC010000003">
    <property type="protein sequence ID" value="NOL41969.1"/>
    <property type="molecule type" value="Genomic_DNA"/>
</dbReference>
<evidence type="ECO:0000313" key="2">
    <source>
        <dbReference type="Proteomes" id="UP000534306"/>
    </source>
</evidence>
<accession>A0A7Y4L0D6</accession>
<keyword evidence="2" id="KW-1185">Reference proteome</keyword>
<organism evidence="1 2">
    <name type="scientific">Kribbella sandramycini</name>
    <dbReference type="NCBI Taxonomy" id="60450"/>
    <lineage>
        <taxon>Bacteria</taxon>
        <taxon>Bacillati</taxon>
        <taxon>Actinomycetota</taxon>
        <taxon>Actinomycetes</taxon>
        <taxon>Propionibacteriales</taxon>
        <taxon>Kribbellaceae</taxon>
        <taxon>Kribbella</taxon>
    </lineage>
</organism>
<name>A0A7Y4L0D6_9ACTN</name>
<evidence type="ECO:0000313" key="1">
    <source>
        <dbReference type="EMBL" id="NOL41969.1"/>
    </source>
</evidence>
<protein>
    <submittedName>
        <fullName evidence="1">Uncharacterized protein</fullName>
    </submittedName>
</protein>
<gene>
    <name evidence="1" type="ORF">HPO96_17120</name>
</gene>
<comment type="caution">
    <text evidence="1">The sequence shown here is derived from an EMBL/GenBank/DDBJ whole genome shotgun (WGS) entry which is preliminary data.</text>
</comment>
<dbReference type="AlphaFoldDB" id="A0A7Y4L0D6"/>
<reference evidence="1 2" key="1">
    <citation type="submission" date="2020-05" db="EMBL/GenBank/DDBJ databases">
        <title>Genome sequence of Kribbella sandramycini ATCC 39419.</title>
        <authorList>
            <person name="Maclea K.S."/>
            <person name="Fair J.L."/>
        </authorList>
    </citation>
    <scope>NUCLEOTIDE SEQUENCE [LARGE SCALE GENOMIC DNA]</scope>
    <source>
        <strain evidence="1 2">ATCC 39419</strain>
    </source>
</reference>
<proteinExistence type="predicted"/>